<name>A0AAD6BFP3_9TELE</name>
<gene>
    <name evidence="1" type="ORF">JOQ06_012434</name>
</gene>
<dbReference type="AlphaFoldDB" id="A0AAD6BFP3"/>
<dbReference type="Proteomes" id="UP001219934">
    <property type="component" value="Unassembled WGS sequence"/>
</dbReference>
<proteinExistence type="predicted"/>
<evidence type="ECO:0000313" key="1">
    <source>
        <dbReference type="EMBL" id="KAJ4942580.1"/>
    </source>
</evidence>
<organism evidence="1 2">
    <name type="scientific">Pogonophryne albipinna</name>
    <dbReference type="NCBI Taxonomy" id="1090488"/>
    <lineage>
        <taxon>Eukaryota</taxon>
        <taxon>Metazoa</taxon>
        <taxon>Chordata</taxon>
        <taxon>Craniata</taxon>
        <taxon>Vertebrata</taxon>
        <taxon>Euteleostomi</taxon>
        <taxon>Actinopterygii</taxon>
        <taxon>Neopterygii</taxon>
        <taxon>Teleostei</taxon>
        <taxon>Neoteleostei</taxon>
        <taxon>Acanthomorphata</taxon>
        <taxon>Eupercaria</taxon>
        <taxon>Perciformes</taxon>
        <taxon>Notothenioidei</taxon>
        <taxon>Pogonophryne</taxon>
    </lineage>
</organism>
<protein>
    <submittedName>
        <fullName evidence="1">Uncharacterized protein</fullName>
    </submittedName>
</protein>
<accession>A0AAD6BFP3</accession>
<sequence>MSVSSADIMPPLSKHIKAVSWRCCGRAVCLSTAQPERRKKSSQCHWQAYTEER</sequence>
<dbReference type="EMBL" id="JAPTMU010000006">
    <property type="protein sequence ID" value="KAJ4942580.1"/>
    <property type="molecule type" value="Genomic_DNA"/>
</dbReference>
<reference evidence="1" key="1">
    <citation type="submission" date="2022-11" db="EMBL/GenBank/DDBJ databases">
        <title>Chromosome-level genome of Pogonophryne albipinna.</title>
        <authorList>
            <person name="Jo E."/>
        </authorList>
    </citation>
    <scope>NUCLEOTIDE SEQUENCE</scope>
    <source>
        <strain evidence="1">SGF0006</strain>
        <tissue evidence="1">Muscle</tissue>
    </source>
</reference>
<comment type="caution">
    <text evidence="1">The sequence shown here is derived from an EMBL/GenBank/DDBJ whole genome shotgun (WGS) entry which is preliminary data.</text>
</comment>
<feature type="non-terminal residue" evidence="1">
    <location>
        <position position="53"/>
    </location>
</feature>
<keyword evidence="2" id="KW-1185">Reference proteome</keyword>
<evidence type="ECO:0000313" key="2">
    <source>
        <dbReference type="Proteomes" id="UP001219934"/>
    </source>
</evidence>